<name>A0A1X7UI74_AMPQE</name>
<sequence>MISIDSQPFSIVTDVGFVCLLKAMESRRSLPSRKYFTEMVIPSIHRGIEGEVWKEIAGVKWYLSFTTDIWSTSVSNDSLLSLTAHWLNNNFERKSAVLNAQTLHEENTGEYICSQYKDVLTH</sequence>
<dbReference type="PANTHER" id="PTHR46481">
    <property type="entry name" value="ZINC FINGER BED DOMAIN-CONTAINING PROTEIN 4"/>
    <property type="match status" value="1"/>
</dbReference>
<evidence type="ECO:0000256" key="5">
    <source>
        <dbReference type="ARBA" id="ARBA00023242"/>
    </source>
</evidence>
<keyword evidence="4" id="KW-0862">Zinc</keyword>
<dbReference type="GO" id="GO:0008270">
    <property type="term" value="F:zinc ion binding"/>
    <property type="evidence" value="ECO:0007669"/>
    <property type="project" value="UniProtKB-KW"/>
</dbReference>
<dbReference type="SUPFAM" id="SSF140996">
    <property type="entry name" value="Hermes dimerisation domain"/>
    <property type="match status" value="1"/>
</dbReference>
<evidence type="ECO:0000256" key="1">
    <source>
        <dbReference type="ARBA" id="ARBA00004123"/>
    </source>
</evidence>
<keyword evidence="2" id="KW-0479">Metal-binding</keyword>
<evidence type="ECO:0000313" key="6">
    <source>
        <dbReference type="EnsemblMetazoa" id="Aqu2.1.27171_001"/>
    </source>
</evidence>
<keyword evidence="3" id="KW-0863">Zinc-finger</keyword>
<evidence type="ECO:0000256" key="2">
    <source>
        <dbReference type="ARBA" id="ARBA00022723"/>
    </source>
</evidence>
<dbReference type="SUPFAM" id="SSF53098">
    <property type="entry name" value="Ribonuclease H-like"/>
    <property type="match status" value="1"/>
</dbReference>
<dbReference type="InterPro" id="IPR012337">
    <property type="entry name" value="RNaseH-like_sf"/>
</dbReference>
<dbReference type="PANTHER" id="PTHR46481:SF10">
    <property type="entry name" value="ZINC FINGER BED DOMAIN-CONTAINING PROTEIN 39"/>
    <property type="match status" value="1"/>
</dbReference>
<dbReference type="AlphaFoldDB" id="A0A1X7UI74"/>
<evidence type="ECO:0000256" key="4">
    <source>
        <dbReference type="ARBA" id="ARBA00022833"/>
    </source>
</evidence>
<evidence type="ECO:0000256" key="3">
    <source>
        <dbReference type="ARBA" id="ARBA00022771"/>
    </source>
</evidence>
<reference evidence="6" key="1">
    <citation type="submission" date="2017-05" db="UniProtKB">
        <authorList>
            <consortium name="EnsemblMetazoa"/>
        </authorList>
    </citation>
    <scope>IDENTIFICATION</scope>
</reference>
<proteinExistence type="predicted"/>
<accession>A0A1X7UI74</accession>
<comment type="subcellular location">
    <subcellularLocation>
        <location evidence="1">Nucleus</location>
    </subcellularLocation>
</comment>
<dbReference type="EnsemblMetazoa" id="Aqu2.1.27171_001">
    <property type="protein sequence ID" value="Aqu2.1.27171_001"/>
    <property type="gene ID" value="Aqu2.1.27171"/>
</dbReference>
<protein>
    <submittedName>
        <fullName evidence="6">Uncharacterized protein</fullName>
    </submittedName>
</protein>
<dbReference type="eggNOG" id="KOG1121">
    <property type="taxonomic scope" value="Eukaryota"/>
</dbReference>
<dbReference type="InParanoid" id="A0A1X7UI74"/>
<organism evidence="6">
    <name type="scientific">Amphimedon queenslandica</name>
    <name type="common">Sponge</name>
    <dbReference type="NCBI Taxonomy" id="400682"/>
    <lineage>
        <taxon>Eukaryota</taxon>
        <taxon>Metazoa</taxon>
        <taxon>Porifera</taxon>
        <taxon>Demospongiae</taxon>
        <taxon>Heteroscleromorpha</taxon>
        <taxon>Haplosclerida</taxon>
        <taxon>Niphatidae</taxon>
        <taxon>Amphimedon</taxon>
    </lineage>
</organism>
<dbReference type="OMA" id="FFTHFAT"/>
<dbReference type="InterPro" id="IPR052035">
    <property type="entry name" value="ZnF_BED_domain_contain"/>
</dbReference>
<dbReference type="GO" id="GO:0005634">
    <property type="term" value="C:nucleus"/>
    <property type="evidence" value="ECO:0007669"/>
    <property type="project" value="UniProtKB-SubCell"/>
</dbReference>
<keyword evidence="5" id="KW-0539">Nucleus</keyword>